<dbReference type="AlphaFoldDB" id="A0AAN8NE41"/>
<evidence type="ECO:0000313" key="2">
    <source>
        <dbReference type="Proteomes" id="UP001307849"/>
    </source>
</evidence>
<sequence length="248" mass="28644">MVLFAAIFLKSTGTPVIHNRVPPTQKFETMLAQPDEPDKPEPEEWIKITRNELQKLEHCIDHALRYLSERPFNLNVCQGAPWAARMNIISQVMKNHTDNICEKEINHYAVLSKVLFILENLVKVVDKDPRLGINAPSVDDAASRISAKLQQFSITCANLKYPEMGGIHWDSKAFDVYIRHLNSRMTSLCDATHKRVANLNDERTAGQLLKAKWKLMKRAESNLTQSKRHCKCMRREIKDNDLWEKRNI</sequence>
<keyword evidence="2" id="KW-1185">Reference proteome</keyword>
<dbReference type="EMBL" id="JAVHJM010000005">
    <property type="protein sequence ID" value="KAK6513766.1"/>
    <property type="molecule type" value="Genomic_DNA"/>
</dbReference>
<evidence type="ECO:0000313" key="1">
    <source>
        <dbReference type="EMBL" id="KAK6513766.1"/>
    </source>
</evidence>
<protein>
    <submittedName>
        <fullName evidence="1">Uncharacterized protein</fullName>
    </submittedName>
</protein>
<organism evidence="1 2">
    <name type="scientific">Arthrobotrys conoides</name>
    <dbReference type="NCBI Taxonomy" id="74498"/>
    <lineage>
        <taxon>Eukaryota</taxon>
        <taxon>Fungi</taxon>
        <taxon>Dikarya</taxon>
        <taxon>Ascomycota</taxon>
        <taxon>Pezizomycotina</taxon>
        <taxon>Orbiliomycetes</taxon>
        <taxon>Orbiliales</taxon>
        <taxon>Orbiliaceae</taxon>
        <taxon>Arthrobotrys</taxon>
    </lineage>
</organism>
<dbReference type="Proteomes" id="UP001307849">
    <property type="component" value="Unassembled WGS sequence"/>
</dbReference>
<name>A0AAN8NE41_9PEZI</name>
<accession>A0AAN8NE41</accession>
<gene>
    <name evidence="1" type="ORF">TWF506_008202</name>
</gene>
<reference evidence="1 2" key="1">
    <citation type="submission" date="2019-10" db="EMBL/GenBank/DDBJ databases">
        <authorList>
            <person name="Palmer J.M."/>
        </authorList>
    </citation>
    <scope>NUCLEOTIDE SEQUENCE [LARGE SCALE GENOMIC DNA]</scope>
    <source>
        <strain evidence="1 2">TWF506</strain>
    </source>
</reference>
<proteinExistence type="predicted"/>
<comment type="caution">
    <text evidence="1">The sequence shown here is derived from an EMBL/GenBank/DDBJ whole genome shotgun (WGS) entry which is preliminary data.</text>
</comment>